<reference evidence="1" key="1">
    <citation type="submission" date="2021-11" db="EMBL/GenBank/DDBJ databases">
        <title>Description of a new species Pelosinus isolated from the bottom sediments of Lake Baikal.</title>
        <authorList>
            <person name="Zakharyuk A."/>
        </authorList>
    </citation>
    <scope>NUCLEOTIDE SEQUENCE</scope>
    <source>
        <strain evidence="1">Bkl1</strain>
    </source>
</reference>
<sequence>MMSQYNKRRVLVAGDAFVTVKQESAVAVLTQDEAVHGPSAYFTTDWHAAKASVKLLNSLQPSIVVPGHGVPMHGTQLKRQLDALSDHFGEIAIP</sequence>
<evidence type="ECO:0008006" key="3">
    <source>
        <dbReference type="Google" id="ProtNLM"/>
    </source>
</evidence>
<dbReference type="SUPFAM" id="SSF56281">
    <property type="entry name" value="Metallo-hydrolase/oxidoreductase"/>
    <property type="match status" value="1"/>
</dbReference>
<evidence type="ECO:0000313" key="2">
    <source>
        <dbReference type="Proteomes" id="UP001165492"/>
    </source>
</evidence>
<name>A0ABS8I012_9FIRM</name>
<protein>
    <recommendedName>
        <fullName evidence="3">MBL fold metallo-hydrolase</fullName>
    </recommendedName>
</protein>
<accession>A0ABS8I012</accession>
<comment type="caution">
    <text evidence="1">The sequence shown here is derived from an EMBL/GenBank/DDBJ whole genome shotgun (WGS) entry which is preliminary data.</text>
</comment>
<proteinExistence type="predicted"/>
<dbReference type="Proteomes" id="UP001165492">
    <property type="component" value="Unassembled WGS sequence"/>
</dbReference>
<organism evidence="1 2">
    <name type="scientific">Pelosinus baikalensis</name>
    <dbReference type="NCBI Taxonomy" id="2892015"/>
    <lineage>
        <taxon>Bacteria</taxon>
        <taxon>Bacillati</taxon>
        <taxon>Bacillota</taxon>
        <taxon>Negativicutes</taxon>
        <taxon>Selenomonadales</taxon>
        <taxon>Sporomusaceae</taxon>
        <taxon>Pelosinus</taxon>
    </lineage>
</organism>
<evidence type="ECO:0000313" key="1">
    <source>
        <dbReference type="EMBL" id="MCC5468104.1"/>
    </source>
</evidence>
<dbReference type="InterPro" id="IPR036866">
    <property type="entry name" value="RibonucZ/Hydroxyglut_hydro"/>
</dbReference>
<dbReference type="EMBL" id="JAJHJB010000049">
    <property type="protein sequence ID" value="MCC5468104.1"/>
    <property type="molecule type" value="Genomic_DNA"/>
</dbReference>
<keyword evidence="2" id="KW-1185">Reference proteome</keyword>
<gene>
    <name evidence="1" type="ORF">LMF89_22465</name>
</gene>
<dbReference type="Gene3D" id="3.60.15.10">
    <property type="entry name" value="Ribonuclease Z/Hydroxyacylglutathione hydrolase-like"/>
    <property type="match status" value="1"/>
</dbReference>